<accession>A0ABC8VAD2</accession>
<evidence type="ECO:0000256" key="1">
    <source>
        <dbReference type="SAM" id="MobiDB-lite"/>
    </source>
</evidence>
<feature type="region of interest" description="Disordered" evidence="1">
    <location>
        <begin position="1"/>
        <end position="46"/>
    </location>
</feature>
<proteinExistence type="predicted"/>
<sequence>MDARDDGVKKDPAPPPPTFEAGDGHLPVVQAGVDLGGGGEGSADLGGGDRFIRSAAGVLDHSFTSTPGAVGGVGGLGSPPNHQQIERGMAHVGGADSQSQAPVSALRRRRAVPHGRHGPEQGPPPPLGAVAPSRVMAVSFQFQFVGGGRGAMRWAAFLAMFAAANSLIGEVDAPRASQFRALMIWLGGYIMLYLSRRH</sequence>
<name>A0ABC8VAD2_9POAL</name>
<evidence type="ECO:0000256" key="2">
    <source>
        <dbReference type="SAM" id="Phobius"/>
    </source>
</evidence>
<organism evidence="3 4">
    <name type="scientific">Urochloa decumbens</name>
    <dbReference type="NCBI Taxonomy" id="240449"/>
    <lineage>
        <taxon>Eukaryota</taxon>
        <taxon>Viridiplantae</taxon>
        <taxon>Streptophyta</taxon>
        <taxon>Embryophyta</taxon>
        <taxon>Tracheophyta</taxon>
        <taxon>Spermatophyta</taxon>
        <taxon>Magnoliopsida</taxon>
        <taxon>Liliopsida</taxon>
        <taxon>Poales</taxon>
        <taxon>Poaceae</taxon>
        <taxon>PACMAD clade</taxon>
        <taxon>Panicoideae</taxon>
        <taxon>Panicodae</taxon>
        <taxon>Paniceae</taxon>
        <taxon>Melinidinae</taxon>
        <taxon>Urochloa</taxon>
    </lineage>
</organism>
<feature type="transmembrane region" description="Helical" evidence="2">
    <location>
        <begin position="151"/>
        <end position="171"/>
    </location>
</feature>
<feature type="region of interest" description="Disordered" evidence="1">
    <location>
        <begin position="91"/>
        <end position="126"/>
    </location>
</feature>
<keyword evidence="2" id="KW-0812">Transmembrane</keyword>
<dbReference type="EMBL" id="OZ075111">
    <property type="protein sequence ID" value="CAL4886874.1"/>
    <property type="molecule type" value="Genomic_DNA"/>
</dbReference>
<feature type="compositionally biased region" description="Gly residues" evidence="1">
    <location>
        <begin position="34"/>
        <end position="46"/>
    </location>
</feature>
<feature type="transmembrane region" description="Helical" evidence="2">
    <location>
        <begin position="177"/>
        <end position="194"/>
    </location>
</feature>
<reference evidence="3 4" key="2">
    <citation type="submission" date="2024-10" db="EMBL/GenBank/DDBJ databases">
        <authorList>
            <person name="Ryan C."/>
        </authorList>
    </citation>
    <scope>NUCLEOTIDE SEQUENCE [LARGE SCALE GENOMIC DNA]</scope>
</reference>
<feature type="compositionally biased region" description="Basic residues" evidence="1">
    <location>
        <begin position="106"/>
        <end position="116"/>
    </location>
</feature>
<keyword evidence="2" id="KW-0472">Membrane</keyword>
<keyword evidence="2" id="KW-1133">Transmembrane helix</keyword>
<feature type="compositionally biased region" description="Basic and acidic residues" evidence="1">
    <location>
        <begin position="1"/>
        <end position="12"/>
    </location>
</feature>
<evidence type="ECO:0000313" key="3">
    <source>
        <dbReference type="EMBL" id="CAL4886874.1"/>
    </source>
</evidence>
<evidence type="ECO:0000313" key="4">
    <source>
        <dbReference type="Proteomes" id="UP001497457"/>
    </source>
</evidence>
<gene>
    <name evidence="3" type="ORF">URODEC1_LOCUS1411</name>
</gene>
<dbReference type="Proteomes" id="UP001497457">
    <property type="component" value="Chromosome 1b"/>
</dbReference>
<protein>
    <submittedName>
        <fullName evidence="3">Uncharacterized protein</fullName>
    </submittedName>
</protein>
<dbReference type="AlphaFoldDB" id="A0ABC8VAD2"/>
<reference evidence="4" key="1">
    <citation type="submission" date="2024-06" db="EMBL/GenBank/DDBJ databases">
        <authorList>
            <person name="Ryan C."/>
        </authorList>
    </citation>
    <scope>NUCLEOTIDE SEQUENCE [LARGE SCALE GENOMIC DNA]</scope>
</reference>
<keyword evidence="4" id="KW-1185">Reference proteome</keyword>